<accession>A0A6N6MD88</accession>
<feature type="coiled-coil region" evidence="1">
    <location>
        <begin position="175"/>
        <end position="202"/>
    </location>
</feature>
<evidence type="ECO:0000313" key="4">
    <source>
        <dbReference type="Proteomes" id="UP000441333"/>
    </source>
</evidence>
<organism evidence="3 4">
    <name type="scientific">Pseudotamlana haliotis</name>
    <dbReference type="NCBI Taxonomy" id="2614804"/>
    <lineage>
        <taxon>Bacteria</taxon>
        <taxon>Pseudomonadati</taxon>
        <taxon>Bacteroidota</taxon>
        <taxon>Flavobacteriia</taxon>
        <taxon>Flavobacteriales</taxon>
        <taxon>Flavobacteriaceae</taxon>
        <taxon>Pseudotamlana</taxon>
    </lineage>
</organism>
<gene>
    <name evidence="3" type="ORF">F6U93_12750</name>
</gene>
<protein>
    <submittedName>
        <fullName evidence="3">YbbR-like domain-containing protein</fullName>
    </submittedName>
</protein>
<evidence type="ECO:0000256" key="2">
    <source>
        <dbReference type="SAM" id="Phobius"/>
    </source>
</evidence>
<reference evidence="3 4" key="1">
    <citation type="submission" date="2019-09" db="EMBL/GenBank/DDBJ databases">
        <authorList>
            <person name="Cao W.R."/>
        </authorList>
    </citation>
    <scope>NUCLEOTIDE SEQUENCE [LARGE SCALE GENOMIC DNA]</scope>
    <source>
        <strain evidence="3 4">B1N29</strain>
    </source>
</reference>
<keyword evidence="4" id="KW-1185">Reference proteome</keyword>
<proteinExistence type="predicted"/>
<dbReference type="RefSeq" id="WP_150940415.1">
    <property type="nucleotide sequence ID" value="NZ_WAAT01000050.1"/>
</dbReference>
<dbReference type="PANTHER" id="PTHR37804">
    <property type="entry name" value="CDAA REGULATORY PROTEIN CDAR"/>
    <property type="match status" value="1"/>
</dbReference>
<feature type="transmembrane region" description="Helical" evidence="2">
    <location>
        <begin position="20"/>
        <end position="38"/>
    </location>
</feature>
<dbReference type="PANTHER" id="PTHR37804:SF1">
    <property type="entry name" value="CDAA REGULATORY PROTEIN CDAR"/>
    <property type="match status" value="1"/>
</dbReference>
<dbReference type="InterPro" id="IPR053154">
    <property type="entry name" value="c-di-AMP_regulator"/>
</dbReference>
<dbReference type="EMBL" id="WAAT01000050">
    <property type="protein sequence ID" value="KAB1067278.1"/>
    <property type="molecule type" value="Genomic_DNA"/>
</dbReference>
<dbReference type="AlphaFoldDB" id="A0A6N6MD88"/>
<dbReference type="Gene3D" id="2.170.120.40">
    <property type="entry name" value="YbbR-like domain"/>
    <property type="match status" value="1"/>
</dbReference>
<keyword evidence="2" id="KW-0812">Transmembrane</keyword>
<comment type="caution">
    <text evidence="3">The sequence shown here is derived from an EMBL/GenBank/DDBJ whole genome shotgun (WGS) entry which is preliminary data.</text>
</comment>
<keyword evidence="1" id="KW-0175">Coiled coil</keyword>
<evidence type="ECO:0000313" key="3">
    <source>
        <dbReference type="EMBL" id="KAB1067278.1"/>
    </source>
</evidence>
<dbReference type="Gene3D" id="2.170.120.30">
    <property type="match status" value="1"/>
</dbReference>
<name>A0A6N6MD88_9FLAO</name>
<keyword evidence="2" id="KW-1133">Transmembrane helix</keyword>
<sequence>MLDQIKSKILSSIKNKRINVFLVFLLSSFVILIISKLSKSYTDTIPFKIEKVNIPQEYVILDDSVTMDITLKTHGFRWMKYYFTEPKVVVNFTNDVRKEPEVFVYNKTKSYLKNTQFDKEVELLSIAPERIAFRYGVNLVKKVPVKIKADINYSLGYNASTELTLEPDSVVVVGADILVNKINFLETEAKKMNNVRSNLNERLSLKLPKNVSDLDFSVKEVVLKGTVEKFTEGTLKIPVRVINAPKDMAINYFPKEVNVSYYVSLSDFERISEKDFEVICDFKKLNTDQSFLIPELKKVPKIAKHSKINQQRIEFIIKK</sequence>
<keyword evidence="2" id="KW-0472">Membrane</keyword>
<dbReference type="Proteomes" id="UP000441333">
    <property type="component" value="Unassembled WGS sequence"/>
</dbReference>
<evidence type="ECO:0000256" key="1">
    <source>
        <dbReference type="SAM" id="Coils"/>
    </source>
</evidence>